<proteinExistence type="inferred from homology"/>
<keyword evidence="6" id="KW-0472">Membrane</keyword>
<keyword evidence="5 8" id="KW-0732">Signal</keyword>
<keyword evidence="7" id="KW-0998">Cell outer membrane</keyword>
<evidence type="ECO:0000256" key="5">
    <source>
        <dbReference type="ARBA" id="ARBA00022729"/>
    </source>
</evidence>
<dbReference type="PANTHER" id="PTHR35093">
    <property type="entry name" value="OUTER MEMBRANE PROTEIN NMB0088-RELATED"/>
    <property type="match status" value="1"/>
</dbReference>
<accession>A0A4V5TLP9</accession>
<evidence type="ECO:0000313" key="9">
    <source>
        <dbReference type="EMBL" id="TKI68563.1"/>
    </source>
</evidence>
<dbReference type="Gene3D" id="2.40.160.60">
    <property type="entry name" value="Outer membrane protein transport protein (OMPP1/FadL/TodX)"/>
    <property type="match status" value="1"/>
</dbReference>
<comment type="similarity">
    <text evidence="2">Belongs to the OmpP1/FadL family.</text>
</comment>
<reference evidence="9 10" key="1">
    <citation type="submission" date="2019-04" db="EMBL/GenBank/DDBJ databases">
        <title>Sulfurimonas crateris sp. nov. a facultative anaerobic sulfur-oxidizing chemolithautotrophic bacterium isolated from a terrestrial mud vulcano.</title>
        <authorList>
            <person name="Ratnikova N.M."/>
            <person name="Slobodkin A.I."/>
            <person name="Merkel A.Y."/>
            <person name="Novikov A."/>
            <person name="Bonch-Osmolovskaya E.A."/>
            <person name="Slobodkina G.B."/>
        </authorList>
    </citation>
    <scope>NUCLEOTIDE SEQUENCE [LARGE SCALE GENOMIC DNA]</scope>
    <source>
        <strain evidence="9 10">SN118</strain>
    </source>
</reference>
<feature type="chain" id="PRO_5020468426" evidence="8">
    <location>
        <begin position="23"/>
        <end position="430"/>
    </location>
</feature>
<evidence type="ECO:0000256" key="1">
    <source>
        <dbReference type="ARBA" id="ARBA00004571"/>
    </source>
</evidence>
<comment type="subcellular location">
    <subcellularLocation>
        <location evidence="1">Cell outer membrane</location>
        <topology evidence="1">Multi-pass membrane protein</topology>
    </subcellularLocation>
</comment>
<protein>
    <submittedName>
        <fullName evidence="9">Aromatic hydrocarbon degradation protein</fullName>
    </submittedName>
</protein>
<evidence type="ECO:0000256" key="3">
    <source>
        <dbReference type="ARBA" id="ARBA00022452"/>
    </source>
</evidence>
<dbReference type="GO" id="GO:0015483">
    <property type="term" value="F:long-chain fatty acid transporting porin activity"/>
    <property type="evidence" value="ECO:0007669"/>
    <property type="project" value="TreeGrafter"/>
</dbReference>
<organism evidence="9 10">
    <name type="scientific">Sulfurimonas crateris</name>
    <dbReference type="NCBI Taxonomy" id="2574727"/>
    <lineage>
        <taxon>Bacteria</taxon>
        <taxon>Pseudomonadati</taxon>
        <taxon>Campylobacterota</taxon>
        <taxon>Epsilonproteobacteria</taxon>
        <taxon>Campylobacterales</taxon>
        <taxon>Sulfurimonadaceae</taxon>
        <taxon>Sulfurimonas</taxon>
    </lineage>
</organism>
<evidence type="ECO:0000256" key="8">
    <source>
        <dbReference type="SAM" id="SignalP"/>
    </source>
</evidence>
<dbReference type="RefSeq" id="WP_137014497.1">
    <property type="nucleotide sequence ID" value="NZ_SZPX01000007.1"/>
</dbReference>
<evidence type="ECO:0000256" key="2">
    <source>
        <dbReference type="ARBA" id="ARBA00008163"/>
    </source>
</evidence>
<keyword evidence="10" id="KW-1185">Reference proteome</keyword>
<evidence type="ECO:0000313" key="10">
    <source>
        <dbReference type="Proteomes" id="UP000309561"/>
    </source>
</evidence>
<dbReference type="InterPro" id="IPR005017">
    <property type="entry name" value="OMPP1/FadL/TodX"/>
</dbReference>
<dbReference type="EMBL" id="SZPX01000007">
    <property type="protein sequence ID" value="TKI68563.1"/>
    <property type="molecule type" value="Genomic_DNA"/>
</dbReference>
<dbReference type="Proteomes" id="UP000309561">
    <property type="component" value="Unassembled WGS sequence"/>
</dbReference>
<dbReference type="SUPFAM" id="SSF56935">
    <property type="entry name" value="Porins"/>
    <property type="match status" value="1"/>
</dbReference>
<dbReference type="OrthoDB" id="9922at2"/>
<dbReference type="GO" id="GO:0009279">
    <property type="term" value="C:cell outer membrane"/>
    <property type="evidence" value="ECO:0007669"/>
    <property type="project" value="UniProtKB-SubCell"/>
</dbReference>
<dbReference type="AlphaFoldDB" id="A0A4V5TLP9"/>
<comment type="caution">
    <text evidence="9">The sequence shown here is derived from an EMBL/GenBank/DDBJ whole genome shotgun (WGS) entry which is preliminary data.</text>
</comment>
<keyword evidence="4" id="KW-0812">Transmembrane</keyword>
<feature type="signal peptide" evidence="8">
    <location>
        <begin position="1"/>
        <end position="22"/>
    </location>
</feature>
<keyword evidence="3" id="KW-1134">Transmembrane beta strand</keyword>
<evidence type="ECO:0000256" key="4">
    <source>
        <dbReference type="ARBA" id="ARBA00022692"/>
    </source>
</evidence>
<gene>
    <name evidence="9" type="ORF">FCU45_09060</name>
</gene>
<evidence type="ECO:0000256" key="7">
    <source>
        <dbReference type="ARBA" id="ARBA00023237"/>
    </source>
</evidence>
<name>A0A4V5TLP9_9BACT</name>
<sequence length="430" mass="45817">MKRTIKLAVVAALALGATSAFATNGSTLMGVGAKSRGMGGVGIATGMGAESTLSNPALITTIKGNNEVSFGGTVFMPDIETNNNMVLSDGLGGYDMSQVGTQTSDSDFFVIPSVSLASKVNDNFYWGIGMWGTGGLGVDYRGDASHMDMVTALQTMQFGVPLAYTANGFSVGITPIVQYSSLDINYVMSSGLQNNMAAALGDPSFGITDDLSVGAGAAQDLSVGFNLGMAYETNGFTIGAVYKSEIKFNIDDQLSNAINPMIPMSPSGYTQDEMATPAEYGIGVSYTMQGHTIAVDYKNINWEDAEVYKDFGWEDQDVIAVGYEYATDGWALRAGYQYAESAVQDNTGKNLTLDSYGFDITNTFNMLGFPGTQESHISLGGTYAFNETISMDLAVVYGLENEEKMTNFLGQDITTKHSEQSYTVQLNYAF</sequence>
<evidence type="ECO:0000256" key="6">
    <source>
        <dbReference type="ARBA" id="ARBA00023136"/>
    </source>
</evidence>
<dbReference type="PANTHER" id="PTHR35093:SF8">
    <property type="entry name" value="OUTER MEMBRANE PROTEIN NMB0088-RELATED"/>
    <property type="match status" value="1"/>
</dbReference>
<dbReference type="Pfam" id="PF03349">
    <property type="entry name" value="Toluene_X"/>
    <property type="match status" value="1"/>
</dbReference>